<dbReference type="HOGENOM" id="CLU_062535_0_0_1"/>
<feature type="region of interest" description="Disordered" evidence="3">
    <location>
        <begin position="147"/>
        <end position="184"/>
    </location>
</feature>
<dbReference type="KEGG" id="vvi:100260560"/>
<feature type="region of interest" description="Disordered" evidence="3">
    <location>
        <begin position="227"/>
        <end position="266"/>
    </location>
</feature>
<feature type="compositionally biased region" description="Pro residues" evidence="3">
    <location>
        <begin position="9"/>
        <end position="22"/>
    </location>
</feature>
<feature type="domain" description="WRC" evidence="4">
    <location>
        <begin position="188"/>
        <end position="232"/>
    </location>
</feature>
<dbReference type="PANTHER" id="PTHR34122:SF1">
    <property type="entry name" value="EXPRESSED PROTEIN"/>
    <property type="match status" value="1"/>
</dbReference>
<feature type="region of interest" description="Disordered" evidence="3">
    <location>
        <begin position="1"/>
        <end position="124"/>
    </location>
</feature>
<evidence type="ECO:0000256" key="1">
    <source>
        <dbReference type="ARBA" id="ARBA00023242"/>
    </source>
</evidence>
<keyword evidence="1" id="KW-0539">Nucleus</keyword>
<dbReference type="EMBL" id="FN595991">
    <property type="protein sequence ID" value="CCB55233.1"/>
    <property type="molecule type" value="Genomic_DNA"/>
</dbReference>
<feature type="compositionally biased region" description="Basic residues" evidence="3">
    <location>
        <begin position="148"/>
        <end position="160"/>
    </location>
</feature>
<evidence type="ECO:0000313" key="6">
    <source>
        <dbReference type="Proteomes" id="UP000009183"/>
    </source>
</evidence>
<protein>
    <recommendedName>
        <fullName evidence="4">WRC domain-containing protein</fullName>
    </recommendedName>
</protein>
<evidence type="ECO:0000259" key="4">
    <source>
        <dbReference type="PROSITE" id="PS51667"/>
    </source>
</evidence>
<organism evidence="5 6">
    <name type="scientific">Vitis vinifera</name>
    <name type="common">Grape</name>
    <dbReference type="NCBI Taxonomy" id="29760"/>
    <lineage>
        <taxon>Eukaryota</taxon>
        <taxon>Viridiplantae</taxon>
        <taxon>Streptophyta</taxon>
        <taxon>Embryophyta</taxon>
        <taxon>Tracheophyta</taxon>
        <taxon>Spermatophyta</taxon>
        <taxon>Magnoliopsida</taxon>
        <taxon>eudicotyledons</taxon>
        <taxon>Gunneridae</taxon>
        <taxon>Pentapetalae</taxon>
        <taxon>rosids</taxon>
        <taxon>Vitales</taxon>
        <taxon>Vitaceae</taxon>
        <taxon>Viteae</taxon>
        <taxon>Vitis</taxon>
    </lineage>
</organism>
<dbReference type="OrthoDB" id="686202at2759"/>
<proteinExistence type="predicted"/>
<dbReference type="PANTHER" id="PTHR34122">
    <property type="entry name" value="EXPRESSED PROTEIN-RELATED"/>
    <property type="match status" value="1"/>
</dbReference>
<keyword evidence="6" id="KW-1185">Reference proteome</keyword>
<gene>
    <name evidence="5" type="ordered locus">VIT_08s0007g06690</name>
</gene>
<dbReference type="STRING" id="29760.F6HLH7"/>
<evidence type="ECO:0000256" key="3">
    <source>
        <dbReference type="SAM" id="MobiDB-lite"/>
    </source>
</evidence>
<feature type="compositionally biased region" description="Polar residues" evidence="3">
    <location>
        <begin position="29"/>
        <end position="39"/>
    </location>
</feature>
<accession>F6HLH7</accession>
<feature type="compositionally biased region" description="Low complexity" evidence="3">
    <location>
        <begin position="91"/>
        <end position="109"/>
    </location>
</feature>
<reference evidence="6" key="1">
    <citation type="journal article" date="2007" name="Nature">
        <title>The grapevine genome sequence suggests ancestral hexaploidization in major angiosperm phyla.</title>
        <authorList>
            <consortium name="The French-Italian Public Consortium for Grapevine Genome Characterization."/>
            <person name="Jaillon O."/>
            <person name="Aury J.-M."/>
            <person name="Noel B."/>
            <person name="Policriti A."/>
            <person name="Clepet C."/>
            <person name="Casagrande A."/>
            <person name="Choisne N."/>
            <person name="Aubourg S."/>
            <person name="Vitulo N."/>
            <person name="Jubin C."/>
            <person name="Vezzi A."/>
            <person name="Legeai F."/>
            <person name="Hugueney P."/>
            <person name="Dasilva C."/>
            <person name="Horner D."/>
            <person name="Mica E."/>
            <person name="Jublot D."/>
            <person name="Poulain J."/>
            <person name="Bruyere C."/>
            <person name="Billault A."/>
            <person name="Segurens B."/>
            <person name="Gouyvenoux M."/>
            <person name="Ugarte E."/>
            <person name="Cattonaro F."/>
            <person name="Anthouard V."/>
            <person name="Vico V."/>
            <person name="Del Fabbro C."/>
            <person name="Alaux M."/>
            <person name="Di Gaspero G."/>
            <person name="Dumas V."/>
            <person name="Felice N."/>
            <person name="Paillard S."/>
            <person name="Juman I."/>
            <person name="Moroldo M."/>
            <person name="Scalabrin S."/>
            <person name="Canaguier A."/>
            <person name="Le Clainche I."/>
            <person name="Malacrida G."/>
            <person name="Durand E."/>
            <person name="Pesole G."/>
            <person name="Laucou V."/>
            <person name="Chatelet P."/>
            <person name="Merdinoglu D."/>
            <person name="Delledonne M."/>
            <person name="Pezzotti M."/>
            <person name="Lecharny A."/>
            <person name="Scarpelli C."/>
            <person name="Artiguenave F."/>
            <person name="Pe M.E."/>
            <person name="Valle G."/>
            <person name="Morgante M."/>
            <person name="Caboche M."/>
            <person name="Adam-Blondon A.-F."/>
            <person name="Weissenbach J."/>
            <person name="Quetier F."/>
            <person name="Wincker P."/>
        </authorList>
    </citation>
    <scope>NUCLEOTIDE SEQUENCE [LARGE SCALE GENOMIC DNA]</scope>
    <source>
        <strain evidence="6">cv. Pinot noir / PN40024</strain>
    </source>
</reference>
<comment type="caution">
    <text evidence="2">Lacks conserved residue(s) required for the propagation of feature annotation.</text>
</comment>
<dbReference type="AlphaFoldDB" id="F6HLH7"/>
<dbReference type="PROSITE" id="PS51667">
    <property type="entry name" value="WRC"/>
    <property type="match status" value="1"/>
</dbReference>
<evidence type="ECO:0000256" key="2">
    <source>
        <dbReference type="PROSITE-ProRule" id="PRU01002"/>
    </source>
</evidence>
<name>F6HLH7_VITVI</name>
<evidence type="ECO:0000313" key="5">
    <source>
        <dbReference type="EMBL" id="CCB55233.1"/>
    </source>
</evidence>
<feature type="compositionally biased region" description="Acidic residues" evidence="3">
    <location>
        <begin position="249"/>
        <end position="258"/>
    </location>
</feature>
<dbReference type="InterPro" id="IPR014977">
    <property type="entry name" value="WRC_dom"/>
</dbReference>
<dbReference type="Pfam" id="PF08879">
    <property type="entry name" value="WRC"/>
    <property type="match status" value="1"/>
</dbReference>
<dbReference type="InParanoid" id="F6HLH7"/>
<dbReference type="PaxDb" id="29760-VIT_08s0007g06690.t01"/>
<dbReference type="eggNOG" id="ENOG502R42A">
    <property type="taxonomic scope" value="Eukaryota"/>
</dbReference>
<dbReference type="Proteomes" id="UP000009183">
    <property type="component" value="Chromosome 8"/>
</dbReference>
<sequence length="304" mass="33180">MRIRGRGAPPLPSDLPSSPPPSQLHHGNDQSVQSPARNQSPPPPADDRRTSDLRVQTDGLICSEGEGVGAKKVSSKDHEIGVGEEEGGSEEMGLASPSNRRSSNSSPSPETSAVMEHWREEDRAVPLKKRRATFEMETMMEIKDEKAKKRMMRVRRNRPKKWVEEDEGEENGMAKNNGKKGRSGAGIILEGSRCSRVNGRGWRCHQQTLVGYSLCEHHLGKGRLKSMTSVKSSPLTAPVLHKPTKPETNTEDEEESDGYEGTMVAKKGKKIGAVKARSMSSLLGQTVASPLPVTLQLSNGNCDI</sequence>